<evidence type="ECO:0000256" key="1">
    <source>
        <dbReference type="SAM" id="Phobius"/>
    </source>
</evidence>
<keyword evidence="1" id="KW-1133">Transmembrane helix</keyword>
<dbReference type="AlphaFoldDB" id="A0AAF0BSQ1"/>
<keyword evidence="1" id="KW-0472">Membrane</keyword>
<dbReference type="EMBL" id="CP116942">
    <property type="protein sequence ID" value="WCO65602.1"/>
    <property type="molecule type" value="Genomic_DNA"/>
</dbReference>
<name>A0AAF0BSQ1_9ACTN</name>
<keyword evidence="1" id="KW-0812">Transmembrane</keyword>
<keyword evidence="3" id="KW-1185">Reference proteome</keyword>
<proteinExistence type="predicted"/>
<dbReference type="KEGG" id="ima:PO878_13945"/>
<reference evidence="2" key="1">
    <citation type="submission" date="2023-01" db="EMBL/GenBank/DDBJ databases">
        <title>The diversity of Class Acidimicrobiia in South China Sea sediment environments and the proposal of Iamia marina sp. nov., a novel species of the genus Iamia.</title>
        <authorList>
            <person name="He Y."/>
            <person name="Tian X."/>
        </authorList>
    </citation>
    <scope>NUCLEOTIDE SEQUENCE</scope>
    <source>
        <strain evidence="2">DSM 19957</strain>
    </source>
</reference>
<protein>
    <submittedName>
        <fullName evidence="2">Uncharacterized protein</fullName>
    </submittedName>
</protein>
<dbReference type="RefSeq" id="WP_272735129.1">
    <property type="nucleotide sequence ID" value="NZ_CP116942.1"/>
</dbReference>
<gene>
    <name evidence="2" type="ORF">PO878_13945</name>
</gene>
<evidence type="ECO:0000313" key="2">
    <source>
        <dbReference type="EMBL" id="WCO65602.1"/>
    </source>
</evidence>
<sequence>MHPTRRTLDHGSLAAYAWVRSSVVHAQHRLTSDERGEGVISAAIVVLIMAFLGAAMWVAFNSIFKDASSNTSEQVGKIGS</sequence>
<evidence type="ECO:0000313" key="3">
    <source>
        <dbReference type="Proteomes" id="UP001216390"/>
    </source>
</evidence>
<feature type="transmembrane region" description="Helical" evidence="1">
    <location>
        <begin position="39"/>
        <end position="60"/>
    </location>
</feature>
<organism evidence="2 3">
    <name type="scientific">Iamia majanohamensis</name>
    <dbReference type="NCBI Taxonomy" id="467976"/>
    <lineage>
        <taxon>Bacteria</taxon>
        <taxon>Bacillati</taxon>
        <taxon>Actinomycetota</taxon>
        <taxon>Acidimicrobiia</taxon>
        <taxon>Acidimicrobiales</taxon>
        <taxon>Iamiaceae</taxon>
        <taxon>Iamia</taxon>
    </lineage>
</organism>
<dbReference type="Proteomes" id="UP001216390">
    <property type="component" value="Chromosome"/>
</dbReference>
<accession>A0AAF0BSQ1</accession>